<proteinExistence type="predicted"/>
<dbReference type="Pfam" id="PF03534">
    <property type="entry name" value="SpvB"/>
    <property type="match status" value="1"/>
</dbReference>
<evidence type="ECO:0000256" key="4">
    <source>
        <dbReference type="SAM" id="MobiDB-lite"/>
    </source>
</evidence>
<organism evidence="7 8">
    <name type="scientific">Pseudomonas putida</name>
    <name type="common">Arthrobacter siderocapsulatus</name>
    <dbReference type="NCBI Taxonomy" id="303"/>
    <lineage>
        <taxon>Bacteria</taxon>
        <taxon>Pseudomonadati</taxon>
        <taxon>Pseudomonadota</taxon>
        <taxon>Gammaproteobacteria</taxon>
        <taxon>Pseudomonadales</taxon>
        <taxon>Pseudomonadaceae</taxon>
        <taxon>Pseudomonas</taxon>
    </lineage>
</organism>
<feature type="compositionally biased region" description="Low complexity" evidence="4">
    <location>
        <begin position="1"/>
        <end position="12"/>
    </location>
</feature>
<dbReference type="GO" id="GO:0005576">
    <property type="term" value="C:extracellular region"/>
    <property type="evidence" value="ECO:0007669"/>
    <property type="project" value="UniProtKB-SubCell"/>
</dbReference>
<keyword evidence="2" id="KW-0964">Secreted</keyword>
<dbReference type="InterPro" id="IPR003284">
    <property type="entry name" value="Sal_SpvB"/>
</dbReference>
<dbReference type="PRINTS" id="PR01341">
    <property type="entry name" value="SALSPVBPROT"/>
</dbReference>
<evidence type="ECO:0000256" key="2">
    <source>
        <dbReference type="ARBA" id="ARBA00022525"/>
    </source>
</evidence>
<evidence type="ECO:0000256" key="3">
    <source>
        <dbReference type="ARBA" id="ARBA00023026"/>
    </source>
</evidence>
<evidence type="ECO:0000313" key="7">
    <source>
        <dbReference type="EMBL" id="QHG64570.1"/>
    </source>
</evidence>
<sequence length="1695" mass="185613">MFEPSSSSTPSPDESRTPFFSSPSLPKGGGTVSIGGGMLSAGGPDGAAGWQLPLPSPAGRALSAELTLQYSSGGGNGAFGAGWDCALPAVVRMTRFGFPKYDASDRLAGPSGEEILRAGAPRQASRLPLADTPGNYTVTPWQSRRGSAAERLEHWVEDAGDQPAGFWLHYPGDGSLSLYGWSPSARLQDPAQAGHVACWYLEETVSARGEHVVYRYRGEDAEGCSDDELAAHPVVTHVYPASVHAMNVTPSTALLIPQGAFEESDFLSFTLFDYGERGANPGTPPPLDPQKPWPLREDRFSFWRYGFNVRVRRLCRDVLLWHRTARMKGEGDDTPTLVARVHLDYDSSAVTSVLASAQQVTHETSSHMPPLEFELSRPGRNEPAWQALEELDGFWSPAWQLADLYGEGIPGLLYLDQGAWHYRAPQRRKGGEQDAITWGKPQPLRIQPDSTTGRLMDLDGDGRPEWLVTAGLCGSFTLAPDGTWGGLVPLSALPTEFDHPQALMTDLTGDSQQDVVLLRALGPKSVRLYPSNGTAGWLAALTNEGSEPLPSVEPSERQLVAFADPAGSGQAHLMRITGEGVTLWPSLGYGRFADAIAIPGFEVEDFNASRVFLADTDGAGTTDILYLQPDGIRVFVSQSGNRYQEGALIPAPHGVTLDATCFLQVADMLGQGTADLLLTSPHHGPGLRPCSWLYRFNEKRPWLLDTVVDNAGGRTQLAYRSSAQAWLDEKAAVIAATGKTPVSYLPFPVHTVSQITRYNDTTGLCLGSQTTYLGGIWDGKEREFAGFTRLLQTDTHALASKGAAHLSPPARTCSWFHSGIEAHDQFAQGAHTEAEHGFDPGAVRFTQWQAEGEQAFEPEPAERAWLFRALRGQLMRVEVYGEDGHERADRPYSVARPRLQVRACATADPQRPAALVTPVQALTVSCERISEDPQIKQDIVLRQDAYGTVLESVSIHYPRRLSPEALEAEERDRAIYPKSLPEGLITASCDPQQYDCWVNLTRTTVHNLVDDDSWVIGLPDTQRKDVVRLALSDEPAAGFTLEYLLENGLPLADPGKTTLAGYEKVVWRDADGSGVANMPSPQALVAYTRTAMLDKASLDVLRPTFEQTLQDLVEQALKAPDNHPEVLQRVRQRLPALDKDESLYPVLLAYLKTAPDDQAASGILREALKSVISVDALRLRLLYADPAHLPDGLQEAVYKQSRVADTALWAVLTWFASYEEEGSTDLALLHGKVDEALGRANASSVFWRAVLNALQPRVDDVQLPQANQAWLGAVQTLLNSRVQAESLAELLKRGGYVAMHRAPDAPELADPHDPEGIGTPGILGEPLVEEAYCGHHGISLYHGAAQFWLARTVQENTVTGPIQLEYTAHGLALRLVTDAAGLTTTVEAHDWRFLMPIQIKDANDNTSTVELDALGRVRHTRFYGTETPGGSDEAVMSGYTPEVPFDPPVSVEAAVALNLSKKVPVAQAFTVIADSWMPLALNADGSVDGTRRCGEMAWRRVARHLSRDGLAVPSIMDGRTPPHVIQIQTDRYDSDPEQQVRVKVVLNGGGQILQTAILNPPGEAFVRTEKGGLETDDKQQAVTRDTEVRWAVTGKTEFDNKGQAVRVWLPFYLDDWRWVSDDSAREGIYADTHYYDALGREYKVVCANGEDVEGEWANYERRVQVYPWFTVSEDENDTWAEVIELARARARRTLH</sequence>
<dbReference type="RefSeq" id="WP_159409941.1">
    <property type="nucleotide sequence ID" value="NZ_CP026115.2"/>
</dbReference>
<feature type="compositionally biased region" description="Gly residues" evidence="4">
    <location>
        <begin position="27"/>
        <end position="40"/>
    </location>
</feature>
<reference evidence="7 8" key="1">
    <citation type="submission" date="2020-02" db="EMBL/GenBank/DDBJ databases">
        <title>Pseudomonas Putida W5 Complete Genome Assembly.</title>
        <authorList>
            <person name="Yuan Z.-C."/>
            <person name="Shaw G.A."/>
            <person name="Cusano A.D."/>
            <person name="Caddey B.J."/>
            <person name="Weselowski B.J."/>
        </authorList>
    </citation>
    <scope>NUCLEOTIDE SEQUENCE [LARGE SCALE GENOMIC DNA]</scope>
    <source>
        <strain evidence="7 8">W5</strain>
    </source>
</reference>
<gene>
    <name evidence="7" type="ORF">C2H86_09155</name>
</gene>
<dbReference type="Pfam" id="PF12255">
    <property type="entry name" value="TcdB_toxin_midC"/>
    <property type="match status" value="1"/>
</dbReference>
<feature type="region of interest" description="Disordered" evidence="4">
    <location>
        <begin position="1"/>
        <end position="40"/>
    </location>
</feature>
<dbReference type="InterPro" id="IPR022045">
    <property type="entry name" value="TcdB_toxin_mid/N"/>
</dbReference>
<dbReference type="InterPro" id="IPR028994">
    <property type="entry name" value="Integrin_alpha_N"/>
</dbReference>
<evidence type="ECO:0000313" key="8">
    <source>
        <dbReference type="Proteomes" id="UP000464480"/>
    </source>
</evidence>
<dbReference type="Pfam" id="PF12256">
    <property type="entry name" value="TcdB_toxin_midN"/>
    <property type="match status" value="1"/>
</dbReference>
<dbReference type="SUPFAM" id="SSF69318">
    <property type="entry name" value="Integrin alpha N-terminal domain"/>
    <property type="match status" value="1"/>
</dbReference>
<dbReference type="EMBL" id="CP026115">
    <property type="protein sequence ID" value="QHG64570.1"/>
    <property type="molecule type" value="Genomic_DNA"/>
</dbReference>
<evidence type="ECO:0000259" key="6">
    <source>
        <dbReference type="Pfam" id="PF12256"/>
    </source>
</evidence>
<keyword evidence="3" id="KW-0843">Virulence</keyword>
<comment type="subcellular location">
    <subcellularLocation>
        <location evidence="1">Secreted</location>
    </subcellularLocation>
</comment>
<dbReference type="GO" id="GO:0005737">
    <property type="term" value="C:cytoplasm"/>
    <property type="evidence" value="ECO:0007669"/>
    <property type="project" value="InterPro"/>
</dbReference>
<dbReference type="Proteomes" id="UP000464480">
    <property type="component" value="Chromosome"/>
</dbReference>
<feature type="domain" description="Insecticide toxin TcdB middle/C-terminal" evidence="5">
    <location>
        <begin position="865"/>
        <end position="1018"/>
    </location>
</feature>
<dbReference type="InterPro" id="IPR022044">
    <property type="entry name" value="TcdB_toxin_mid/C"/>
</dbReference>
<protein>
    <recommendedName>
        <fullName evidence="9">Toxin</fullName>
    </recommendedName>
</protein>
<name>A0A6I6XZ90_PSEPU</name>
<evidence type="ECO:0000259" key="5">
    <source>
        <dbReference type="Pfam" id="PF12255"/>
    </source>
</evidence>
<accession>A0A6I6XZ90</accession>
<feature type="domain" description="Insecticide toxin TcdB middle/N-terminal" evidence="6">
    <location>
        <begin position="656"/>
        <end position="804"/>
    </location>
</feature>
<evidence type="ECO:0008006" key="9">
    <source>
        <dbReference type="Google" id="ProtNLM"/>
    </source>
</evidence>
<evidence type="ECO:0000256" key="1">
    <source>
        <dbReference type="ARBA" id="ARBA00004613"/>
    </source>
</evidence>